<comment type="caution">
    <text evidence="1">The sequence shown here is derived from an EMBL/GenBank/DDBJ whole genome shotgun (WGS) entry which is preliminary data.</text>
</comment>
<sequence>MTDTAPTSPSAQDVLRFWFEESTPSQWFAKDADFDAAIRARFGALHRRAAQAELHGWRADAPGRLAEIIVLDQFSRNLHRGSGEAFAHDGMALALAQEALAAGADAALPPEQRGFFYLPFMHSESRAIQAESVALFTRLGNAQSLDFAVRHRDIVERFGRFPHRNAALGRATTAEEADFLRQPGSGF</sequence>
<keyword evidence="2" id="KW-1185">Reference proteome</keyword>
<dbReference type="RefSeq" id="WP_111881381.1">
    <property type="nucleotide sequence ID" value="NZ_CBCSGC010000201.1"/>
</dbReference>
<organism evidence="1 2">
    <name type="scientific">Paracidovorax anthurii</name>
    <dbReference type="NCBI Taxonomy" id="78229"/>
    <lineage>
        <taxon>Bacteria</taxon>
        <taxon>Pseudomonadati</taxon>
        <taxon>Pseudomonadota</taxon>
        <taxon>Betaproteobacteria</taxon>
        <taxon>Burkholderiales</taxon>
        <taxon>Comamonadaceae</taxon>
        <taxon>Paracidovorax</taxon>
    </lineage>
</organism>
<protein>
    <submittedName>
        <fullName evidence="1">Uncharacterized protein (DUF924 family)</fullName>
    </submittedName>
</protein>
<dbReference type="OrthoDB" id="7593450at2"/>
<dbReference type="Proteomes" id="UP000248856">
    <property type="component" value="Unassembled WGS sequence"/>
</dbReference>
<name>A0A328YT39_9BURK</name>
<accession>A0A328YT39</accession>
<evidence type="ECO:0000313" key="1">
    <source>
        <dbReference type="EMBL" id="RAR75965.1"/>
    </source>
</evidence>
<dbReference type="SUPFAM" id="SSF48452">
    <property type="entry name" value="TPR-like"/>
    <property type="match status" value="1"/>
</dbReference>
<proteinExistence type="predicted"/>
<dbReference type="EMBL" id="QLTA01000058">
    <property type="protein sequence ID" value="RAR75965.1"/>
    <property type="molecule type" value="Genomic_DNA"/>
</dbReference>
<dbReference type="Gene3D" id="1.25.40.10">
    <property type="entry name" value="Tetratricopeptide repeat domain"/>
    <property type="match status" value="1"/>
</dbReference>
<evidence type="ECO:0000313" key="2">
    <source>
        <dbReference type="Proteomes" id="UP000248856"/>
    </source>
</evidence>
<gene>
    <name evidence="1" type="ORF">AX018_10587</name>
</gene>
<dbReference type="InterPro" id="IPR011990">
    <property type="entry name" value="TPR-like_helical_dom_sf"/>
</dbReference>
<dbReference type="Pfam" id="PF06041">
    <property type="entry name" value="DUF924"/>
    <property type="match status" value="1"/>
</dbReference>
<dbReference type="Gene3D" id="1.20.58.320">
    <property type="entry name" value="TPR-like"/>
    <property type="match status" value="1"/>
</dbReference>
<reference evidence="1 2" key="1">
    <citation type="submission" date="2018-06" db="EMBL/GenBank/DDBJ databases">
        <title>Genomic Encyclopedia of Archaeal and Bacterial Type Strains, Phase II (KMG-II): from individual species to whole genera.</title>
        <authorList>
            <person name="Goeker M."/>
        </authorList>
    </citation>
    <scope>NUCLEOTIDE SEQUENCE [LARGE SCALE GENOMIC DNA]</scope>
    <source>
        <strain evidence="1 2">CFPB 3232</strain>
    </source>
</reference>
<dbReference type="InterPro" id="IPR010323">
    <property type="entry name" value="DUF924"/>
</dbReference>
<dbReference type="AlphaFoldDB" id="A0A328YT39"/>